<evidence type="ECO:0000256" key="10">
    <source>
        <dbReference type="ARBA" id="ARBA00023209"/>
    </source>
</evidence>
<dbReference type="AlphaFoldDB" id="A0AAW1RK27"/>
<evidence type="ECO:0000256" key="8">
    <source>
        <dbReference type="ARBA" id="ARBA00023098"/>
    </source>
</evidence>
<feature type="transmembrane region" description="Helical" evidence="14">
    <location>
        <begin position="112"/>
        <end position="130"/>
    </location>
</feature>
<evidence type="ECO:0000256" key="4">
    <source>
        <dbReference type="ARBA" id="ARBA00022516"/>
    </source>
</evidence>
<comment type="caution">
    <text evidence="15">The sequence shown here is derived from an EMBL/GenBank/DDBJ whole genome shotgun (WGS) entry which is preliminary data.</text>
</comment>
<dbReference type="Pfam" id="PF10998">
    <property type="entry name" value="DUF2838"/>
    <property type="match status" value="1"/>
</dbReference>
<evidence type="ECO:0000256" key="5">
    <source>
        <dbReference type="ARBA" id="ARBA00022679"/>
    </source>
</evidence>
<keyword evidence="9 14" id="KW-0472">Membrane</keyword>
<feature type="region of interest" description="Disordered" evidence="13">
    <location>
        <begin position="1"/>
        <end position="33"/>
    </location>
</feature>
<keyword evidence="4" id="KW-0444">Lipid biosynthesis</keyword>
<evidence type="ECO:0000256" key="12">
    <source>
        <dbReference type="ARBA" id="ARBA00023315"/>
    </source>
</evidence>
<keyword evidence="12" id="KW-0012">Acyltransferase</keyword>
<keyword evidence="5" id="KW-0808">Transferase</keyword>
<dbReference type="GO" id="GO:0006656">
    <property type="term" value="P:phosphatidylcholine biosynthetic process"/>
    <property type="evidence" value="ECO:0007669"/>
    <property type="project" value="TreeGrafter"/>
</dbReference>
<comment type="similarity">
    <text evidence="2">Belongs to the GPC1 family.</text>
</comment>
<evidence type="ECO:0000256" key="2">
    <source>
        <dbReference type="ARBA" id="ARBA00006675"/>
    </source>
</evidence>
<evidence type="ECO:0000256" key="13">
    <source>
        <dbReference type="SAM" id="MobiDB-lite"/>
    </source>
</evidence>
<feature type="transmembrane region" description="Helical" evidence="14">
    <location>
        <begin position="69"/>
        <end position="92"/>
    </location>
</feature>
<evidence type="ECO:0000313" key="15">
    <source>
        <dbReference type="EMBL" id="KAK9834072.1"/>
    </source>
</evidence>
<evidence type="ECO:0000256" key="1">
    <source>
        <dbReference type="ARBA" id="ARBA00004141"/>
    </source>
</evidence>
<evidence type="ECO:0000256" key="9">
    <source>
        <dbReference type="ARBA" id="ARBA00023136"/>
    </source>
</evidence>
<keyword evidence="16" id="KW-1185">Reference proteome</keyword>
<evidence type="ECO:0000256" key="11">
    <source>
        <dbReference type="ARBA" id="ARBA00023264"/>
    </source>
</evidence>
<feature type="transmembrane region" description="Helical" evidence="14">
    <location>
        <begin position="136"/>
        <end position="157"/>
    </location>
</feature>
<gene>
    <name evidence="15" type="ORF">WJX81_007832</name>
</gene>
<evidence type="ECO:0000256" key="14">
    <source>
        <dbReference type="SAM" id="Phobius"/>
    </source>
</evidence>
<dbReference type="GO" id="GO:0016746">
    <property type="term" value="F:acyltransferase activity"/>
    <property type="evidence" value="ECO:0007669"/>
    <property type="project" value="UniProtKB-KW"/>
</dbReference>
<evidence type="ECO:0000256" key="7">
    <source>
        <dbReference type="ARBA" id="ARBA00022989"/>
    </source>
</evidence>
<dbReference type="EMBL" id="JALJOU010000034">
    <property type="protein sequence ID" value="KAK9834072.1"/>
    <property type="molecule type" value="Genomic_DNA"/>
</dbReference>
<reference evidence="15 16" key="1">
    <citation type="journal article" date="2024" name="Nat. Commun.">
        <title>Phylogenomics reveals the evolutionary origins of lichenization in chlorophyte algae.</title>
        <authorList>
            <person name="Puginier C."/>
            <person name="Libourel C."/>
            <person name="Otte J."/>
            <person name="Skaloud P."/>
            <person name="Haon M."/>
            <person name="Grisel S."/>
            <person name="Petersen M."/>
            <person name="Berrin J.G."/>
            <person name="Delaux P.M."/>
            <person name="Dal Grande F."/>
            <person name="Keller J."/>
        </authorList>
    </citation>
    <scope>NUCLEOTIDE SEQUENCE [LARGE SCALE GENOMIC DNA]</scope>
    <source>
        <strain evidence="15 16">SAG 245.80</strain>
    </source>
</reference>
<evidence type="ECO:0000256" key="3">
    <source>
        <dbReference type="ARBA" id="ARBA00019082"/>
    </source>
</evidence>
<keyword evidence="8" id="KW-0443">Lipid metabolism</keyword>
<dbReference type="GO" id="GO:0016020">
    <property type="term" value="C:membrane"/>
    <property type="evidence" value="ECO:0007669"/>
    <property type="project" value="UniProtKB-SubCell"/>
</dbReference>
<accession>A0AAW1RK27</accession>
<feature type="compositionally biased region" description="Basic residues" evidence="13">
    <location>
        <begin position="1"/>
        <end position="14"/>
    </location>
</feature>
<evidence type="ECO:0000313" key="16">
    <source>
        <dbReference type="Proteomes" id="UP001445335"/>
    </source>
</evidence>
<dbReference type="InterPro" id="IPR021261">
    <property type="entry name" value="GPCAT"/>
</dbReference>
<name>A0AAW1RK27_9CHLO</name>
<keyword evidence="6 14" id="KW-0812">Transmembrane</keyword>
<dbReference type="Proteomes" id="UP001445335">
    <property type="component" value="Unassembled WGS sequence"/>
</dbReference>
<dbReference type="PANTHER" id="PTHR31201:SF1">
    <property type="entry name" value="GLYCEROPHOSPHOCHOLINE ACYLTRANSFERASE 1"/>
    <property type="match status" value="1"/>
</dbReference>
<comment type="subcellular location">
    <subcellularLocation>
        <location evidence="1">Membrane</location>
        <topology evidence="1">Multi-pass membrane protein</topology>
    </subcellularLocation>
</comment>
<proteinExistence type="inferred from homology"/>
<sequence length="348" mass="38340">MHQVRSRHPPRRRTKEREAEARAAPVAEAQTRHGSPTLRAIVEASHVSAVASYRAAKAPPPTTLFTMGVAIYGALLYIAGAAPALLPALYLLFAAISGPWRAWDFLRRKHAFFLIDFCYVVNVATVVALATRTQDARVLAMLYSLADGPLAAALIAWQCSWVFSSPSHSISVLLHLLPGLALFVYRHMNAPMSIEGVVQHISSLLPGRGHLAACAPIAGLPVDAPVPNLMWTFVAPMLFYCAWQLCYFVFVQIVFRKFILVHEYETSYRALARRAARTNNFWNRLVRKGSAMRRCATFGAVQAVFTLITLAAAVLVSQSVYLGLAWQVVKFATPVYYGARKSIGSALR</sequence>
<dbReference type="PANTHER" id="PTHR31201">
    <property type="entry name" value="OS01G0585100 PROTEIN"/>
    <property type="match status" value="1"/>
</dbReference>
<keyword evidence="7 14" id="KW-1133">Transmembrane helix</keyword>
<organism evidence="15 16">
    <name type="scientific">Elliptochloris bilobata</name>
    <dbReference type="NCBI Taxonomy" id="381761"/>
    <lineage>
        <taxon>Eukaryota</taxon>
        <taxon>Viridiplantae</taxon>
        <taxon>Chlorophyta</taxon>
        <taxon>core chlorophytes</taxon>
        <taxon>Trebouxiophyceae</taxon>
        <taxon>Trebouxiophyceae incertae sedis</taxon>
        <taxon>Elliptochloris clade</taxon>
        <taxon>Elliptochloris</taxon>
    </lineage>
</organism>
<evidence type="ECO:0000256" key="6">
    <source>
        <dbReference type="ARBA" id="ARBA00022692"/>
    </source>
</evidence>
<keyword evidence="11" id="KW-1208">Phospholipid metabolism</keyword>
<feature type="transmembrane region" description="Helical" evidence="14">
    <location>
        <begin position="295"/>
        <end position="314"/>
    </location>
</feature>
<feature type="transmembrane region" description="Helical" evidence="14">
    <location>
        <begin position="229"/>
        <end position="250"/>
    </location>
</feature>
<keyword evidence="10" id="KW-0594">Phospholipid biosynthesis</keyword>
<protein>
    <recommendedName>
        <fullName evidence="3">Glycerophosphocholine acyltransferase 1</fullName>
    </recommendedName>
</protein>